<feature type="compositionally biased region" description="Low complexity" evidence="1">
    <location>
        <begin position="1162"/>
        <end position="1173"/>
    </location>
</feature>
<feature type="compositionally biased region" description="Low complexity" evidence="1">
    <location>
        <begin position="1087"/>
        <end position="1111"/>
    </location>
</feature>
<feature type="region of interest" description="Disordered" evidence="1">
    <location>
        <begin position="1062"/>
        <end position="1125"/>
    </location>
</feature>
<dbReference type="EMBL" id="CAUYUJ010013547">
    <property type="protein sequence ID" value="CAK0836392.1"/>
    <property type="molecule type" value="Genomic_DNA"/>
</dbReference>
<accession>A0ABN9SV49</accession>
<gene>
    <name evidence="3" type="ORF">PCOR1329_LOCUS32886</name>
</gene>
<keyword evidence="2" id="KW-0472">Membrane</keyword>
<keyword evidence="2" id="KW-1133">Transmembrane helix</keyword>
<feature type="transmembrane region" description="Helical" evidence="2">
    <location>
        <begin position="89"/>
        <end position="116"/>
    </location>
</feature>
<feature type="compositionally biased region" description="Low complexity" evidence="1">
    <location>
        <begin position="1144"/>
        <end position="1154"/>
    </location>
</feature>
<proteinExistence type="predicted"/>
<dbReference type="Proteomes" id="UP001189429">
    <property type="component" value="Unassembled WGS sequence"/>
</dbReference>
<comment type="caution">
    <text evidence="3">The sequence shown here is derived from an EMBL/GenBank/DDBJ whole genome shotgun (WGS) entry which is preliminary data.</text>
</comment>
<evidence type="ECO:0000256" key="1">
    <source>
        <dbReference type="SAM" id="MobiDB-lite"/>
    </source>
</evidence>
<name>A0ABN9SV49_9DINO</name>
<evidence type="ECO:0008006" key="5">
    <source>
        <dbReference type="Google" id="ProtNLM"/>
    </source>
</evidence>
<keyword evidence="2" id="KW-0812">Transmembrane</keyword>
<keyword evidence="4" id="KW-1185">Reference proteome</keyword>
<organism evidence="3 4">
    <name type="scientific">Prorocentrum cordatum</name>
    <dbReference type="NCBI Taxonomy" id="2364126"/>
    <lineage>
        <taxon>Eukaryota</taxon>
        <taxon>Sar</taxon>
        <taxon>Alveolata</taxon>
        <taxon>Dinophyceae</taxon>
        <taxon>Prorocentrales</taxon>
        <taxon>Prorocentraceae</taxon>
        <taxon>Prorocentrum</taxon>
    </lineage>
</organism>
<evidence type="ECO:0000313" key="4">
    <source>
        <dbReference type="Proteomes" id="UP001189429"/>
    </source>
</evidence>
<feature type="region of interest" description="Disordered" evidence="1">
    <location>
        <begin position="588"/>
        <end position="610"/>
    </location>
</feature>
<reference evidence="3" key="1">
    <citation type="submission" date="2023-10" db="EMBL/GenBank/DDBJ databases">
        <authorList>
            <person name="Chen Y."/>
            <person name="Shah S."/>
            <person name="Dougan E. K."/>
            <person name="Thang M."/>
            <person name="Chan C."/>
        </authorList>
    </citation>
    <scope>NUCLEOTIDE SEQUENCE [LARGE SCALE GENOMIC DNA]</scope>
</reference>
<protein>
    <recommendedName>
        <fullName evidence="5">RNA-directed RNA polymerase</fullName>
    </recommendedName>
</protein>
<sequence length="1577" mass="169197">MWDWLLQRGPKYLAQGVVNYAARCPAIPACPQAICPPCPGLTCGDCVVPACPACPACRPFTVPAGAAAFAEAAGAREEAAGCAEPGLGYLAYLIFFLGVVVGGGLATGGLAVGGLLRRLCRRPVKDEVGQPLWHQRRVYGVVAHSGGKTYVAATADAHVYPEDWSPTSEDVLAVRWCSEYRDLPAGVARNRAYRFRRGPTAARDAAFRQAAEDEAEAEGRRLLAAAGGAAAPAGFVWLLPIDAAGRLVGGAGGAGAIVPAAAGAPGAAPAPGAAGPAAAGAAGAPAAAAAPPPLLVGPLQGVAPAAPAAGVGAAWRAAESGGGFRFGDPVPGHVRSGQAIGSKDFHLLPDGTALFVEEVTAATEGRRERTWPEMVAAVVQEVFTNDWDLPGPRSVLWCLEFINHEGLGLDGHHERFRVLCKLEFSSWGVSEHYNITQALKFGLLHDQVDGTNLMMMVESMFRRLQTIEFAHSGRAREQESKGYGGKLSLEEQMAFAGTARAGGSLMICPLFLDYVRGEVEREASLAENLRKAREERDAARANDKTKKVFRVDQARANEMSRGTRQRLCRRQAEEREVDRALWGLHSLYTHQPQPRDRTSPGKGPERGAECGSYHLFSAGQAGVLDRVRRAVRDLGPPPAGASPAEVLRKLRVASWYDVDSTTLGRYSRADVSLPSGAVRPVPVSELWGEGGCQMVEDFCRLNVAPPEQSRARLRASGVVTPYSDPKLRHPRAFEEFMSALAARGMLDFSREDGERVEPLFVTKKNGKLRLVVDCRRSNCHFTEAGGLSLCTGEGLAAIELGSDEDIFVGGADLSDAFDHMGLPKPLRKYFTFRPARAASVGCTEIGGRAVAAHEKVYPRLAVIPMGWSWASWMRQKIHDRIVEAAGSDPKFRITDKTCAPDLSQPCHTQYVGNYIAISTDRDNVKHSVSCTIAALESGVGVAGALSGVLVAMLDAGLVKLPRELIEQDWRVVGRFEWRKKGESIPVLEARATLHGYRHLLRSRRNHGKRLVVLGDSMSVAGAVSQSRSGSRAMLYLTQSIAALSLATGSSLHYRWLPSEWNSADGPSRGRWRPAAPSALAPRDARARGPGACQRRGAGAGAADGTAATRAPGGCGRSAGAGPAAARGVGADLEPAYVVRMSPSAASAAPPGSVGPKRRKVSQRASRAAARRPTAARLPGMTVLEAAPIKPRTRDRYQEVFADFLAWANGRRLTTEDLVDQAIAEWLGDLYLGGEDLSAGSWAYAAVTFFTGLNKASGALMPRSRRALQGFGKLAPPRSRLPMPYMVVAMVVMELLARQRYQSALAVLLIFELYLRPGEAFHIRAVDLVPPVARVSGAAHWCVTLHAAETERESKTGEFDESLSLDLSRQSFLGPALDLMLRRQLGADWRRAEQKHVGSGQHLAAPLFTVTLGEVTRDFKVAVEALGVETALGAAHMYMLRHGGASHDYASGCRRLEDVRRRGRWRSWSSVRRCEKGSRLGQVVHKLGPVLQAHGKLCVELLSEVFSGSGHLSEAISRVGVTALLWDISLGEMYDLSDSEPMGLGGLSQADQEKLQGKDQAGNFYTKLAEPYPKRCLT</sequence>
<feature type="region of interest" description="Disordered" evidence="1">
    <location>
        <begin position="1144"/>
        <end position="1173"/>
    </location>
</feature>
<evidence type="ECO:0000256" key="2">
    <source>
        <dbReference type="SAM" id="Phobius"/>
    </source>
</evidence>
<feature type="transmembrane region" description="Helical" evidence="2">
    <location>
        <begin position="222"/>
        <end position="239"/>
    </location>
</feature>
<feature type="compositionally biased region" description="Basic and acidic residues" evidence="1">
    <location>
        <begin position="593"/>
        <end position="608"/>
    </location>
</feature>
<evidence type="ECO:0000313" key="3">
    <source>
        <dbReference type="EMBL" id="CAK0836392.1"/>
    </source>
</evidence>